<reference evidence="1 2" key="3">
    <citation type="submission" date="2023-06" db="EMBL/GenBank/DDBJ databases">
        <authorList>
            <person name="Zeman M."/>
            <person name="Kubasova T."/>
            <person name="Jahodarova E."/>
            <person name="Nykrynova M."/>
            <person name="Rychlik I."/>
        </authorList>
    </citation>
    <scope>NUCLEOTIDE SEQUENCE [LARGE SCALE GENOMIC DNA]</scope>
    <source>
        <strain evidence="1 2">ET39</strain>
    </source>
</reference>
<sequence>MIVKEYNGHKPRIAESAFVAEDAVLIGDVEIQADASVWYGCVLRGDSGRIVIGEGSNVQDGCILHCDRGFAVNIGRHVTIGHGAIVHGATIEDEVLIGMRATLLNGARVESGSIVAAGALVSEHKVIPGGQLALGIPCRMKELRKEQQATIRWNAMHYIELAKTYREERAQE</sequence>
<evidence type="ECO:0000313" key="1">
    <source>
        <dbReference type="EMBL" id="MDM8157899.1"/>
    </source>
</evidence>
<dbReference type="InterPro" id="IPR050484">
    <property type="entry name" value="Transf_Hexapept/Carb_Anhydrase"/>
</dbReference>
<protein>
    <submittedName>
        <fullName evidence="1">Gamma carbonic anhydrase family protein</fullName>
    </submittedName>
</protein>
<organism evidence="1 2">
    <name type="scientific">Amedibacillus dolichus</name>
    <dbReference type="NCBI Taxonomy" id="31971"/>
    <lineage>
        <taxon>Bacteria</taxon>
        <taxon>Bacillati</taxon>
        <taxon>Bacillota</taxon>
        <taxon>Erysipelotrichia</taxon>
        <taxon>Erysipelotrichales</taxon>
        <taxon>Erysipelotrichaceae</taxon>
        <taxon>Amedibacillus</taxon>
    </lineage>
</organism>
<dbReference type="Proteomes" id="UP001529340">
    <property type="component" value="Unassembled WGS sequence"/>
</dbReference>
<dbReference type="CDD" id="cd04645">
    <property type="entry name" value="LbH_gamma_CA_like"/>
    <property type="match status" value="1"/>
</dbReference>
<name>A0ABT7UE74_9FIRM</name>
<reference evidence="2" key="1">
    <citation type="submission" date="2023-06" db="EMBL/GenBank/DDBJ databases">
        <title>Identification and characterization of horizontal gene transfer across gut microbiota members of farm animals based on homology search.</title>
        <authorList>
            <person name="Zeman M."/>
            <person name="Kubasova T."/>
            <person name="Jahodarova E."/>
            <person name="Nykrynova M."/>
            <person name="Rychlik I."/>
        </authorList>
    </citation>
    <scope>NUCLEOTIDE SEQUENCE [LARGE SCALE GENOMIC DNA]</scope>
    <source>
        <strain evidence="2">ET39</strain>
    </source>
</reference>
<dbReference type="RefSeq" id="WP_289608341.1">
    <property type="nucleotide sequence ID" value="NZ_JAUDCG010000051.1"/>
</dbReference>
<proteinExistence type="predicted"/>
<gene>
    <name evidence="1" type="ORF">QUV96_09685</name>
</gene>
<dbReference type="PANTHER" id="PTHR13061">
    <property type="entry name" value="DYNACTIN SUBUNIT P25"/>
    <property type="match status" value="1"/>
</dbReference>
<dbReference type="InterPro" id="IPR011004">
    <property type="entry name" value="Trimer_LpxA-like_sf"/>
</dbReference>
<reference evidence="1 2" key="2">
    <citation type="submission" date="2023-06" db="EMBL/GenBank/DDBJ databases">
        <title>Identification and characterization of horizontal gene transfer across gut microbiota members of farm animals based on homology search.</title>
        <authorList>
            <person name="Schwarzerova J."/>
            <person name="Nykrynova M."/>
            <person name="Jureckova K."/>
            <person name="Cejkova D."/>
            <person name="Rychlik I."/>
        </authorList>
    </citation>
    <scope>NUCLEOTIDE SEQUENCE [LARGE SCALE GENOMIC DNA]</scope>
    <source>
        <strain evidence="1 2">ET39</strain>
    </source>
</reference>
<dbReference type="EMBL" id="JAUDCG010000051">
    <property type="protein sequence ID" value="MDM8157899.1"/>
    <property type="molecule type" value="Genomic_DNA"/>
</dbReference>
<comment type="caution">
    <text evidence="1">The sequence shown here is derived from an EMBL/GenBank/DDBJ whole genome shotgun (WGS) entry which is preliminary data.</text>
</comment>
<dbReference type="InterPro" id="IPR047324">
    <property type="entry name" value="LbH_gamma_CA-like"/>
</dbReference>
<accession>A0ABT7UE74</accession>
<keyword evidence="2" id="KW-1185">Reference proteome</keyword>
<dbReference type="Gene3D" id="2.160.10.10">
    <property type="entry name" value="Hexapeptide repeat proteins"/>
    <property type="match status" value="1"/>
</dbReference>
<dbReference type="SUPFAM" id="SSF51161">
    <property type="entry name" value="Trimeric LpxA-like enzymes"/>
    <property type="match status" value="1"/>
</dbReference>
<evidence type="ECO:0000313" key="2">
    <source>
        <dbReference type="Proteomes" id="UP001529340"/>
    </source>
</evidence>
<dbReference type="PANTHER" id="PTHR13061:SF29">
    <property type="entry name" value="GAMMA CARBONIC ANHYDRASE-LIKE 1, MITOCHONDRIAL-RELATED"/>
    <property type="match status" value="1"/>
</dbReference>